<protein>
    <submittedName>
        <fullName evidence="1">Uncharacterized protein</fullName>
    </submittedName>
</protein>
<proteinExistence type="predicted"/>
<accession>A0A7V8U6N4</accession>
<keyword evidence="2" id="KW-1185">Reference proteome</keyword>
<dbReference type="AlphaFoldDB" id="A0A7V8U6N4"/>
<name>A0A7V8U6N4_9SPHN</name>
<sequence>MLASGLLIGLFALAAAQDEAPPAENPYPVREVLAAFATACSGIESLAVAKASVIAAGWQAIPADDKGALRQLVDYGKAKLAESDGEAKLLDGGEYRMTVAGRELSLALSGVDLGEMQSHGCRVYDFAAPAPISAEDLEGWAARKPGSSTDPLPGFTKNVWNPGLKPGHMEMEVSYAAPGALAATGIPLTGLVLTATAVEFRKK</sequence>
<evidence type="ECO:0000313" key="2">
    <source>
        <dbReference type="Proteomes" id="UP000589292"/>
    </source>
</evidence>
<gene>
    <name evidence="1" type="ORF">FG486_01340</name>
</gene>
<evidence type="ECO:0000313" key="1">
    <source>
        <dbReference type="EMBL" id="MBA1372966.1"/>
    </source>
</evidence>
<organism evidence="1 2">
    <name type="scientific">Sphingomonas ursincola</name>
    <dbReference type="NCBI Taxonomy" id="56361"/>
    <lineage>
        <taxon>Bacteria</taxon>
        <taxon>Pseudomonadati</taxon>
        <taxon>Pseudomonadota</taxon>
        <taxon>Alphaproteobacteria</taxon>
        <taxon>Sphingomonadales</taxon>
        <taxon>Sphingomonadaceae</taxon>
        <taxon>Sphingomonas</taxon>
    </lineage>
</organism>
<dbReference type="Proteomes" id="UP000589292">
    <property type="component" value="Unassembled WGS sequence"/>
</dbReference>
<reference evidence="1 2" key="1">
    <citation type="journal article" date="1994" name="Int. J. Syst. Bacteriol.">
        <title>Phylogenetic positions of novel aerobic, bacteriochlorophyll a-containing bacteria and description of Roseococcus thiosulfatophilus gen. nov., sp. nov., Erythromicrobium ramosum gen. nov., sp. nov., and Erythrobacter litoralis sp. nov.</title>
        <authorList>
            <person name="Yurkov V."/>
            <person name="Stackebrandt E."/>
            <person name="Holmes A."/>
            <person name="Fuerst J.A."/>
            <person name="Hugenholtz P."/>
            <person name="Golecki J."/>
            <person name="Gad'on N."/>
            <person name="Gorlenko V.M."/>
            <person name="Kompantseva E.I."/>
            <person name="Drews G."/>
        </authorList>
    </citation>
    <scope>NUCLEOTIDE SEQUENCE [LARGE SCALE GENOMIC DNA]</scope>
    <source>
        <strain evidence="1 2">KR-99</strain>
    </source>
</reference>
<dbReference type="RefSeq" id="WP_181266148.1">
    <property type="nucleotide sequence ID" value="NZ_BAAAGB010000002.1"/>
</dbReference>
<dbReference type="EMBL" id="VDES01000001">
    <property type="protein sequence ID" value="MBA1372966.1"/>
    <property type="molecule type" value="Genomic_DNA"/>
</dbReference>
<comment type="caution">
    <text evidence="1">The sequence shown here is derived from an EMBL/GenBank/DDBJ whole genome shotgun (WGS) entry which is preliminary data.</text>
</comment>